<dbReference type="AlphaFoldDB" id="A0A443NUY2"/>
<evidence type="ECO:0000313" key="4">
    <source>
        <dbReference type="Proteomes" id="UP000283530"/>
    </source>
</evidence>
<keyword evidence="2" id="KW-0812">Transmembrane</keyword>
<feature type="transmembrane region" description="Helical" evidence="2">
    <location>
        <begin position="95"/>
        <end position="116"/>
    </location>
</feature>
<gene>
    <name evidence="3" type="ORF">CKAN_01103100</name>
</gene>
<dbReference type="Proteomes" id="UP000283530">
    <property type="component" value="Unassembled WGS sequence"/>
</dbReference>
<keyword evidence="2" id="KW-0472">Membrane</keyword>
<dbReference type="EMBL" id="QPKB01000004">
    <property type="protein sequence ID" value="RWR82315.1"/>
    <property type="molecule type" value="Genomic_DNA"/>
</dbReference>
<comment type="caution">
    <text evidence="3">The sequence shown here is derived from an EMBL/GenBank/DDBJ whole genome shotgun (WGS) entry which is preliminary data.</text>
</comment>
<feature type="region of interest" description="Disordered" evidence="1">
    <location>
        <begin position="134"/>
        <end position="179"/>
    </location>
</feature>
<accession>A0A443NUY2</accession>
<evidence type="ECO:0000313" key="3">
    <source>
        <dbReference type="EMBL" id="RWR82315.1"/>
    </source>
</evidence>
<feature type="compositionally biased region" description="Gly residues" evidence="1">
    <location>
        <begin position="35"/>
        <end position="50"/>
    </location>
</feature>
<sequence length="216" mass="21214">MHEGVHEKSVKLSIAGSARGGFSGGGVGRRSVASSGGGRGGTVGSGGRGVNDGKQSPTGGGSFIPVYAAAGVLVLPMMSVSCLSAKGGAMVIRKLAFLVIFFCIFFSASPSSNIMVSASMHEGVHEENVKLSTGGGVRGGFGGGSRSSGSSGGGHDGVGGKGGRGGNGGKQRPSGGGNFNPIYVANRNDSAANCQTSAMFFTKLGASVMALSCLIF</sequence>
<evidence type="ECO:0000256" key="1">
    <source>
        <dbReference type="SAM" id="MobiDB-lite"/>
    </source>
</evidence>
<organism evidence="3 4">
    <name type="scientific">Cinnamomum micranthum f. kanehirae</name>
    <dbReference type="NCBI Taxonomy" id="337451"/>
    <lineage>
        <taxon>Eukaryota</taxon>
        <taxon>Viridiplantae</taxon>
        <taxon>Streptophyta</taxon>
        <taxon>Embryophyta</taxon>
        <taxon>Tracheophyta</taxon>
        <taxon>Spermatophyta</taxon>
        <taxon>Magnoliopsida</taxon>
        <taxon>Magnoliidae</taxon>
        <taxon>Laurales</taxon>
        <taxon>Lauraceae</taxon>
        <taxon>Cinnamomum</taxon>
    </lineage>
</organism>
<protein>
    <submittedName>
        <fullName evidence="3">Uncharacterized protein</fullName>
    </submittedName>
</protein>
<feature type="compositionally biased region" description="Gly residues" evidence="1">
    <location>
        <begin position="134"/>
        <end position="178"/>
    </location>
</feature>
<keyword evidence="4" id="KW-1185">Reference proteome</keyword>
<reference evidence="3 4" key="1">
    <citation type="journal article" date="2019" name="Nat. Plants">
        <title>Stout camphor tree genome fills gaps in understanding of flowering plant genome evolution.</title>
        <authorList>
            <person name="Chaw S.M."/>
            <person name="Liu Y.C."/>
            <person name="Wu Y.W."/>
            <person name="Wang H.Y."/>
            <person name="Lin C.I."/>
            <person name="Wu C.S."/>
            <person name="Ke H.M."/>
            <person name="Chang L.Y."/>
            <person name="Hsu C.Y."/>
            <person name="Yang H.T."/>
            <person name="Sudianto E."/>
            <person name="Hsu M.H."/>
            <person name="Wu K.P."/>
            <person name="Wang L.N."/>
            <person name="Leebens-Mack J.H."/>
            <person name="Tsai I.J."/>
        </authorList>
    </citation>
    <scope>NUCLEOTIDE SEQUENCE [LARGE SCALE GENOMIC DNA]</scope>
    <source>
        <strain evidence="4">cv. Chaw 1501</strain>
        <tissue evidence="3">Young leaves</tissue>
    </source>
</reference>
<feature type="region of interest" description="Disordered" evidence="1">
    <location>
        <begin position="22"/>
        <end position="56"/>
    </location>
</feature>
<name>A0A443NUY2_9MAGN</name>
<keyword evidence="2" id="KW-1133">Transmembrane helix</keyword>
<evidence type="ECO:0000256" key="2">
    <source>
        <dbReference type="SAM" id="Phobius"/>
    </source>
</evidence>
<proteinExistence type="predicted"/>
<feature type="transmembrane region" description="Helical" evidence="2">
    <location>
        <begin position="64"/>
        <end position="83"/>
    </location>
</feature>